<comment type="caution">
    <text evidence="3">The sequence shown here is derived from an EMBL/GenBank/DDBJ whole genome shotgun (WGS) entry which is preliminary data.</text>
</comment>
<dbReference type="EC" id="6.3.3.2" evidence="2"/>
<dbReference type="AlphaFoldDB" id="A0A7W2M3P0"/>
<comment type="cofactor">
    <cofactor evidence="2">
        <name>Mg(2+)</name>
        <dbReference type="ChEBI" id="CHEBI:18420"/>
    </cofactor>
</comment>
<dbReference type="GO" id="GO:0046872">
    <property type="term" value="F:metal ion binding"/>
    <property type="evidence" value="ECO:0007669"/>
    <property type="project" value="UniProtKB-KW"/>
</dbReference>
<accession>A0A7W2M3P0</accession>
<comment type="catalytic activity">
    <reaction evidence="2">
        <text>(6S)-5-formyl-5,6,7,8-tetrahydrofolate + ATP = (6R)-5,10-methenyltetrahydrofolate + ADP + phosphate</text>
        <dbReference type="Rhea" id="RHEA:10488"/>
        <dbReference type="ChEBI" id="CHEBI:30616"/>
        <dbReference type="ChEBI" id="CHEBI:43474"/>
        <dbReference type="ChEBI" id="CHEBI:57455"/>
        <dbReference type="ChEBI" id="CHEBI:57457"/>
        <dbReference type="ChEBI" id="CHEBI:456216"/>
        <dbReference type="EC" id="6.3.3.2"/>
    </reaction>
</comment>
<protein>
    <recommendedName>
        <fullName evidence="2">5-formyltetrahydrofolate cyclo-ligase</fullName>
        <ecNumber evidence="2">6.3.3.2</ecNumber>
    </recommendedName>
</protein>
<dbReference type="GO" id="GO:0030272">
    <property type="term" value="F:5-formyltetrahydrofolate cyclo-ligase activity"/>
    <property type="evidence" value="ECO:0007669"/>
    <property type="project" value="UniProtKB-EC"/>
</dbReference>
<dbReference type="InterPro" id="IPR024185">
    <property type="entry name" value="FTHF_cligase-like_sf"/>
</dbReference>
<dbReference type="SUPFAM" id="SSF100950">
    <property type="entry name" value="NagB/RpiA/CoA transferase-like"/>
    <property type="match status" value="1"/>
</dbReference>
<dbReference type="Gene3D" id="3.40.50.10420">
    <property type="entry name" value="NagB/RpiA/CoA transferase-like"/>
    <property type="match status" value="1"/>
</dbReference>
<keyword evidence="4" id="KW-1185">Reference proteome</keyword>
<feature type="binding site" evidence="1">
    <location>
        <begin position="132"/>
        <end position="140"/>
    </location>
    <ligand>
        <name>ATP</name>
        <dbReference type="ChEBI" id="CHEBI:30616"/>
    </ligand>
</feature>
<evidence type="ECO:0000313" key="4">
    <source>
        <dbReference type="Proteomes" id="UP000541857"/>
    </source>
</evidence>
<sequence length="189" mass="21728">MTKSELRRLYKKKRSALSSEAIETFSLTIANQLLQLPIWKVSFYHVFLSITEHKEINTDYILNILSGKDKNIVISKTDFESLRMIHYLLLDTTVIKKNDWNIPEPVDGIEIDSDKINVVFVPLLAFDKHGHRVGYGKGFYDNFLSECQPETLKIGLSFFEAEDSIDDVFESDVALDYCVTPNTIYSFST</sequence>
<feature type="binding site" evidence="1">
    <location>
        <position position="50"/>
    </location>
    <ligand>
        <name>substrate</name>
    </ligand>
</feature>
<organism evidence="3 4">
    <name type="scientific">Gelidibacter maritimus</name>
    <dbReference type="NCBI Taxonomy" id="2761487"/>
    <lineage>
        <taxon>Bacteria</taxon>
        <taxon>Pseudomonadati</taxon>
        <taxon>Bacteroidota</taxon>
        <taxon>Flavobacteriia</taxon>
        <taxon>Flavobacteriales</taxon>
        <taxon>Flavobacteriaceae</taxon>
        <taxon>Gelidibacter</taxon>
    </lineage>
</organism>
<dbReference type="PIRSF" id="PIRSF006806">
    <property type="entry name" value="FTHF_cligase"/>
    <property type="match status" value="1"/>
</dbReference>
<dbReference type="EMBL" id="JACGLT010000003">
    <property type="protein sequence ID" value="MBA6152139.1"/>
    <property type="molecule type" value="Genomic_DNA"/>
</dbReference>
<feature type="binding site" evidence="1">
    <location>
        <position position="55"/>
    </location>
    <ligand>
        <name>substrate</name>
    </ligand>
</feature>
<keyword evidence="1 2" id="KW-0547">Nucleotide-binding</keyword>
<reference evidence="3 4" key="1">
    <citation type="submission" date="2020-07" db="EMBL/GenBank/DDBJ databases">
        <title>Bacterium isolated from marine sediment.</title>
        <authorList>
            <person name="Shang D."/>
        </authorList>
    </citation>
    <scope>NUCLEOTIDE SEQUENCE [LARGE SCALE GENOMIC DNA]</scope>
    <source>
        <strain evidence="3 4">F6074</strain>
    </source>
</reference>
<dbReference type="GO" id="GO:0005524">
    <property type="term" value="F:ATP binding"/>
    <property type="evidence" value="ECO:0007669"/>
    <property type="project" value="UniProtKB-KW"/>
</dbReference>
<evidence type="ECO:0000256" key="1">
    <source>
        <dbReference type="PIRSR" id="PIRSR006806-1"/>
    </source>
</evidence>
<feature type="binding site" evidence="1">
    <location>
        <begin position="3"/>
        <end position="7"/>
    </location>
    <ligand>
        <name>ATP</name>
        <dbReference type="ChEBI" id="CHEBI:30616"/>
    </ligand>
</feature>
<keyword evidence="3" id="KW-0436">Ligase</keyword>
<dbReference type="InterPro" id="IPR002698">
    <property type="entry name" value="FTHF_cligase"/>
</dbReference>
<evidence type="ECO:0000256" key="2">
    <source>
        <dbReference type="RuleBase" id="RU361279"/>
    </source>
</evidence>
<dbReference type="PANTHER" id="PTHR23407">
    <property type="entry name" value="ATPASE INHIBITOR/5-FORMYLTETRAHYDROFOLATE CYCLO-LIGASE"/>
    <property type="match status" value="1"/>
</dbReference>
<comment type="similarity">
    <text evidence="2">Belongs to the 5-formyltetrahydrofolate cyclo-ligase family.</text>
</comment>
<dbReference type="PANTHER" id="PTHR23407:SF11">
    <property type="entry name" value="CHROMOSOME UNDETERMINED SCAFFOLD_24, WHOLE GENOME SHOTGUN SEQUENCE"/>
    <property type="match status" value="1"/>
</dbReference>
<keyword evidence="2" id="KW-0479">Metal-binding</keyword>
<dbReference type="Pfam" id="PF01812">
    <property type="entry name" value="5-FTHF_cyc-lig"/>
    <property type="match status" value="1"/>
</dbReference>
<dbReference type="NCBIfam" id="TIGR02727">
    <property type="entry name" value="MTHFS_bact"/>
    <property type="match status" value="1"/>
</dbReference>
<dbReference type="GO" id="GO:0009396">
    <property type="term" value="P:folic acid-containing compound biosynthetic process"/>
    <property type="evidence" value="ECO:0007669"/>
    <property type="project" value="TreeGrafter"/>
</dbReference>
<proteinExistence type="inferred from homology"/>
<dbReference type="Proteomes" id="UP000541857">
    <property type="component" value="Unassembled WGS sequence"/>
</dbReference>
<keyword evidence="1 2" id="KW-0067">ATP-binding</keyword>
<dbReference type="InterPro" id="IPR037171">
    <property type="entry name" value="NagB/RpiA_transferase-like"/>
</dbReference>
<keyword evidence="2" id="KW-0460">Magnesium</keyword>
<dbReference type="GO" id="GO:0035999">
    <property type="term" value="P:tetrahydrofolate interconversion"/>
    <property type="evidence" value="ECO:0007669"/>
    <property type="project" value="TreeGrafter"/>
</dbReference>
<evidence type="ECO:0000313" key="3">
    <source>
        <dbReference type="EMBL" id="MBA6152139.1"/>
    </source>
</evidence>
<dbReference type="RefSeq" id="WP_182203326.1">
    <property type="nucleotide sequence ID" value="NZ_JACGLT010000003.1"/>
</dbReference>
<gene>
    <name evidence="3" type="ORF">H3Z82_05300</name>
</gene>
<name>A0A7W2M3P0_9FLAO</name>